<evidence type="ECO:0000313" key="2">
    <source>
        <dbReference type="EMBL" id="NWX09484.1"/>
    </source>
</evidence>
<name>A0A7K6TFU0_CALNI</name>
<sequence>MRRMRALRALCSCVCSQSRPASPEDAGREMETVPVAVTTFLAVGTSLLKRLQDQEGDRVETYRELENVLQRDNSCLTSGVVNRLIAEVSSDMRAAQGVVGDMEAAASDVLVALARCHFHFVMSELQSQLKAMGKVPEEIVLLTLGKMARSYG</sequence>
<dbReference type="EMBL" id="VZSB01003336">
    <property type="protein sequence ID" value="NWX09484.1"/>
    <property type="molecule type" value="Genomic_DNA"/>
</dbReference>
<organism evidence="2 3">
    <name type="scientific">Caloenas nicobarica</name>
    <name type="common">Nicobar pigeon</name>
    <dbReference type="NCBI Taxonomy" id="187106"/>
    <lineage>
        <taxon>Eukaryota</taxon>
        <taxon>Metazoa</taxon>
        <taxon>Chordata</taxon>
        <taxon>Craniata</taxon>
        <taxon>Vertebrata</taxon>
        <taxon>Euteleostomi</taxon>
        <taxon>Archelosauria</taxon>
        <taxon>Archosauria</taxon>
        <taxon>Dinosauria</taxon>
        <taxon>Saurischia</taxon>
        <taxon>Theropoda</taxon>
        <taxon>Coelurosauria</taxon>
        <taxon>Aves</taxon>
        <taxon>Neognathae</taxon>
        <taxon>Neoaves</taxon>
        <taxon>Columbimorphae</taxon>
        <taxon>Columbiformes</taxon>
        <taxon>Columbidae</taxon>
        <taxon>Caloenas</taxon>
    </lineage>
</organism>
<reference evidence="2 3" key="1">
    <citation type="submission" date="2019-09" db="EMBL/GenBank/DDBJ databases">
        <title>Bird 10,000 Genomes (B10K) Project - Family phase.</title>
        <authorList>
            <person name="Zhang G."/>
        </authorList>
    </citation>
    <scope>NUCLEOTIDE SEQUENCE [LARGE SCALE GENOMIC DNA]</scope>
    <source>
        <strain evidence="2">OUT-0007</strain>
        <tissue evidence="2">Blood</tissue>
    </source>
</reference>
<dbReference type="InterPro" id="IPR056282">
    <property type="entry name" value="MROH2B-like_N_HEAT"/>
</dbReference>
<dbReference type="Pfam" id="PF23221">
    <property type="entry name" value="HEAT_MROH2B_1st"/>
    <property type="match status" value="1"/>
</dbReference>
<keyword evidence="3" id="KW-1185">Reference proteome</keyword>
<gene>
    <name evidence="2" type="primary">Mroh2a</name>
    <name evidence="2" type="ORF">CALNIC_R10202</name>
</gene>
<evidence type="ECO:0000313" key="3">
    <source>
        <dbReference type="Proteomes" id="UP000546235"/>
    </source>
</evidence>
<proteinExistence type="predicted"/>
<protein>
    <submittedName>
        <fullName evidence="2">MRO2A protein</fullName>
    </submittedName>
</protein>
<evidence type="ECO:0000259" key="1">
    <source>
        <dbReference type="Pfam" id="PF23221"/>
    </source>
</evidence>
<comment type="caution">
    <text evidence="2">The sequence shown here is derived from an EMBL/GenBank/DDBJ whole genome shotgun (WGS) entry which is preliminary data.</text>
</comment>
<feature type="domain" description="MROH2B-like N-terminal HEAT-repeats" evidence="1">
    <location>
        <begin position="51"/>
        <end position="150"/>
    </location>
</feature>
<feature type="non-terminal residue" evidence="2">
    <location>
        <position position="1"/>
    </location>
</feature>
<feature type="non-terminal residue" evidence="2">
    <location>
        <position position="152"/>
    </location>
</feature>
<accession>A0A7K6TFU0</accession>
<dbReference type="AlphaFoldDB" id="A0A7K6TFU0"/>
<dbReference type="Proteomes" id="UP000546235">
    <property type="component" value="Unassembled WGS sequence"/>
</dbReference>